<sequence length="143" mass="15881">MKRSEVTTLPLLARVNIDSSTQRFPTALLLLVFSQISGTTCHVEESPRCGKTPKTPQETFSARLHTSRGPPFPAQSGPCHITAPGQLTKVSRSSSRRTRLTPTLGKYADVSWGVEWPRGWSVRGKARREVTRGRQPEESKPRS</sequence>
<evidence type="ECO:0000313" key="3">
    <source>
        <dbReference type="Proteomes" id="UP000324222"/>
    </source>
</evidence>
<evidence type="ECO:0000256" key="1">
    <source>
        <dbReference type="SAM" id="MobiDB-lite"/>
    </source>
</evidence>
<comment type="caution">
    <text evidence="2">The sequence shown here is derived from an EMBL/GenBank/DDBJ whole genome shotgun (WGS) entry which is preliminary data.</text>
</comment>
<accession>A0A5B7EAV4</accession>
<protein>
    <submittedName>
        <fullName evidence="2">Uncharacterized protein</fullName>
    </submittedName>
</protein>
<evidence type="ECO:0000313" key="2">
    <source>
        <dbReference type="EMBL" id="MPC30296.1"/>
    </source>
</evidence>
<feature type="compositionally biased region" description="Basic and acidic residues" evidence="1">
    <location>
        <begin position="127"/>
        <end position="143"/>
    </location>
</feature>
<reference evidence="2 3" key="1">
    <citation type="submission" date="2019-05" db="EMBL/GenBank/DDBJ databases">
        <title>Another draft genome of Portunus trituberculatus and its Hox gene families provides insights of decapod evolution.</title>
        <authorList>
            <person name="Jeong J.-H."/>
            <person name="Song I."/>
            <person name="Kim S."/>
            <person name="Choi T."/>
            <person name="Kim D."/>
            <person name="Ryu S."/>
            <person name="Kim W."/>
        </authorList>
    </citation>
    <scope>NUCLEOTIDE SEQUENCE [LARGE SCALE GENOMIC DNA]</scope>
    <source>
        <tissue evidence="2">Muscle</tissue>
    </source>
</reference>
<dbReference type="AlphaFoldDB" id="A0A5B7EAV4"/>
<name>A0A5B7EAV4_PORTR</name>
<organism evidence="2 3">
    <name type="scientific">Portunus trituberculatus</name>
    <name type="common">Swimming crab</name>
    <name type="synonym">Neptunus trituberculatus</name>
    <dbReference type="NCBI Taxonomy" id="210409"/>
    <lineage>
        <taxon>Eukaryota</taxon>
        <taxon>Metazoa</taxon>
        <taxon>Ecdysozoa</taxon>
        <taxon>Arthropoda</taxon>
        <taxon>Crustacea</taxon>
        <taxon>Multicrustacea</taxon>
        <taxon>Malacostraca</taxon>
        <taxon>Eumalacostraca</taxon>
        <taxon>Eucarida</taxon>
        <taxon>Decapoda</taxon>
        <taxon>Pleocyemata</taxon>
        <taxon>Brachyura</taxon>
        <taxon>Eubrachyura</taxon>
        <taxon>Portunoidea</taxon>
        <taxon>Portunidae</taxon>
        <taxon>Portuninae</taxon>
        <taxon>Portunus</taxon>
    </lineage>
</organism>
<dbReference type="Proteomes" id="UP000324222">
    <property type="component" value="Unassembled WGS sequence"/>
</dbReference>
<feature type="region of interest" description="Disordered" evidence="1">
    <location>
        <begin position="123"/>
        <end position="143"/>
    </location>
</feature>
<feature type="region of interest" description="Disordered" evidence="1">
    <location>
        <begin position="63"/>
        <end position="102"/>
    </location>
</feature>
<gene>
    <name evidence="2" type="ORF">E2C01_023558</name>
</gene>
<keyword evidence="3" id="KW-1185">Reference proteome</keyword>
<dbReference type="EMBL" id="VSRR010002226">
    <property type="protein sequence ID" value="MPC30296.1"/>
    <property type="molecule type" value="Genomic_DNA"/>
</dbReference>
<proteinExistence type="predicted"/>